<comment type="caution">
    <text evidence="1">The sequence shown here is derived from an EMBL/GenBank/DDBJ whole genome shotgun (WGS) entry which is preliminary data.</text>
</comment>
<dbReference type="RefSeq" id="WP_094487129.1">
    <property type="nucleotide sequence ID" value="NZ_NOXX01000217.1"/>
</dbReference>
<sequence>MQVAVWDTYITKKDGSVMHFDIIAPDHIKEEKIIYTFGKDYLQSKNQENQPLTAKECSFCHIEKATDEMVLSIQQKGYYIIEMQNCN</sequence>
<dbReference type="SUPFAM" id="SSF160766">
    <property type="entry name" value="NE1680-like"/>
    <property type="match status" value="1"/>
</dbReference>
<dbReference type="Gene3D" id="3.10.510.10">
    <property type="entry name" value="NE1680-like"/>
    <property type="match status" value="1"/>
</dbReference>
<protein>
    <recommendedName>
        <fullName evidence="3">DUF2024 domain-containing protein</fullName>
    </recommendedName>
</protein>
<dbReference type="InterPro" id="IPR018592">
    <property type="entry name" value="DUF2024"/>
</dbReference>
<keyword evidence="2" id="KW-1185">Reference proteome</keyword>
<proteinExistence type="predicted"/>
<dbReference type="AlphaFoldDB" id="A0A255ZKP0"/>
<evidence type="ECO:0008006" key="3">
    <source>
        <dbReference type="Google" id="ProtNLM"/>
    </source>
</evidence>
<reference evidence="1 2" key="1">
    <citation type="submission" date="2017-07" db="EMBL/GenBank/DDBJ databases">
        <title>Flavobacterium cyanobacteriorum sp. nov., isolated from cyanobacterial aggregates in a eutrophic lake.</title>
        <authorList>
            <person name="Cai H."/>
        </authorList>
    </citation>
    <scope>NUCLEOTIDE SEQUENCE [LARGE SCALE GENOMIC DNA]</scope>
    <source>
        <strain evidence="1 2">TH167</strain>
    </source>
</reference>
<dbReference type="Proteomes" id="UP000216035">
    <property type="component" value="Unassembled WGS sequence"/>
</dbReference>
<accession>A0A255ZKP0</accession>
<gene>
    <name evidence="1" type="ORF">CHX27_12660</name>
</gene>
<organism evidence="1 2">
    <name type="scientific">Flavobacterium aurantiibacter</name>
    <dbReference type="NCBI Taxonomy" id="2023067"/>
    <lineage>
        <taxon>Bacteria</taxon>
        <taxon>Pseudomonadati</taxon>
        <taxon>Bacteroidota</taxon>
        <taxon>Flavobacteriia</taxon>
        <taxon>Flavobacteriales</taxon>
        <taxon>Flavobacteriaceae</taxon>
        <taxon>Flavobacterium</taxon>
    </lineage>
</organism>
<evidence type="ECO:0000313" key="2">
    <source>
        <dbReference type="Proteomes" id="UP000216035"/>
    </source>
</evidence>
<name>A0A255ZKP0_9FLAO</name>
<evidence type="ECO:0000313" key="1">
    <source>
        <dbReference type="EMBL" id="OYQ41959.1"/>
    </source>
</evidence>
<dbReference type="OrthoDB" id="9795699at2"/>
<dbReference type="InterPro" id="IPR023122">
    <property type="entry name" value="NE1680-like_sf"/>
</dbReference>
<dbReference type="Pfam" id="PF09630">
    <property type="entry name" value="DUF2024"/>
    <property type="match status" value="1"/>
</dbReference>
<dbReference type="EMBL" id="NOXX01000217">
    <property type="protein sequence ID" value="OYQ41959.1"/>
    <property type="molecule type" value="Genomic_DNA"/>
</dbReference>